<evidence type="ECO:0000256" key="2">
    <source>
        <dbReference type="ARBA" id="ARBA00023015"/>
    </source>
</evidence>
<dbReference type="InterPro" id="IPR029072">
    <property type="entry name" value="YebC-like"/>
</dbReference>
<keyword evidence="3" id="KW-0804">Transcription</keyword>
<dbReference type="Pfam" id="PF20772">
    <property type="entry name" value="TACO1_YebC_N"/>
    <property type="match status" value="1"/>
</dbReference>
<dbReference type="Gene3D" id="1.10.10.200">
    <property type="match status" value="1"/>
</dbReference>
<dbReference type="Gene3D" id="3.30.70.980">
    <property type="match status" value="1"/>
</dbReference>
<evidence type="ECO:0000256" key="1">
    <source>
        <dbReference type="ARBA" id="ARBA00008724"/>
    </source>
</evidence>
<gene>
    <name evidence="7" type="ORF">UW79_C0009G0009</name>
</gene>
<dbReference type="PANTHER" id="PTHR12532">
    <property type="entry name" value="TRANSLATIONAL ACTIVATOR OF CYTOCHROME C OXIDASE 1"/>
    <property type="match status" value="1"/>
</dbReference>
<sequence>MSGHSKWAQIRHKKAVTDKKRGQLFSKISRAITLAAKKGTDPKSNAALSQAIDQARAMNVPNDNIARAIKKAADKSSAQLEELIIDGIGPGGIAMRVKAITDNRNRTVADIKNILSEHESKMVPPGSIGWMLDEQFTAPDESVRDKIDLLFEALDDQEEVEDVISNLAEN</sequence>
<organism evidence="7 8">
    <name type="scientific">Candidatus Yanofskybacteria bacterium GW2011_GWA2_44_9</name>
    <dbReference type="NCBI Taxonomy" id="1619025"/>
    <lineage>
        <taxon>Bacteria</taxon>
        <taxon>Candidatus Yanofskyibacteriota</taxon>
    </lineage>
</organism>
<comment type="caution">
    <text evidence="7">The sequence shown here is derived from an EMBL/GenBank/DDBJ whole genome shotgun (WGS) entry which is preliminary data.</text>
</comment>
<feature type="region of interest" description="Disordered" evidence="4">
    <location>
        <begin position="1"/>
        <end position="20"/>
    </location>
</feature>
<evidence type="ECO:0000313" key="7">
    <source>
        <dbReference type="EMBL" id="KKT82295.1"/>
    </source>
</evidence>
<protein>
    <submittedName>
        <fullName evidence="7">Transcriptional regulator</fullName>
    </submittedName>
</protein>
<name>A0A0G1KFK5_9BACT</name>
<reference evidence="7 8" key="1">
    <citation type="journal article" date="2015" name="Nature">
        <title>rRNA introns, odd ribosomes, and small enigmatic genomes across a large radiation of phyla.</title>
        <authorList>
            <person name="Brown C.T."/>
            <person name="Hug L.A."/>
            <person name="Thomas B.C."/>
            <person name="Sharon I."/>
            <person name="Castelle C.J."/>
            <person name="Singh A."/>
            <person name="Wilkins M.J."/>
            <person name="Williams K.H."/>
            <person name="Banfield J.F."/>
        </authorList>
    </citation>
    <scope>NUCLEOTIDE SEQUENCE [LARGE SCALE GENOMIC DNA]</scope>
</reference>
<dbReference type="PANTHER" id="PTHR12532:SF0">
    <property type="entry name" value="TRANSLATIONAL ACTIVATOR OF CYTOCHROME C OXIDASE 1"/>
    <property type="match status" value="1"/>
</dbReference>
<evidence type="ECO:0000259" key="5">
    <source>
        <dbReference type="Pfam" id="PF01709"/>
    </source>
</evidence>
<dbReference type="Proteomes" id="UP000034032">
    <property type="component" value="Unassembled WGS sequence"/>
</dbReference>
<dbReference type="EMBL" id="LCJR01000009">
    <property type="protein sequence ID" value="KKT82295.1"/>
    <property type="molecule type" value="Genomic_DNA"/>
</dbReference>
<dbReference type="SUPFAM" id="SSF75625">
    <property type="entry name" value="YebC-like"/>
    <property type="match status" value="1"/>
</dbReference>
<dbReference type="Pfam" id="PF01709">
    <property type="entry name" value="Transcrip_reg"/>
    <property type="match status" value="1"/>
</dbReference>
<comment type="similarity">
    <text evidence="1">Belongs to the TACO1 family.</text>
</comment>
<feature type="domain" description="TACO1/YebC-like second and third" evidence="5">
    <location>
        <begin position="80"/>
        <end position="134"/>
    </location>
</feature>
<dbReference type="InterPro" id="IPR017856">
    <property type="entry name" value="Integrase-like_N"/>
</dbReference>
<evidence type="ECO:0000256" key="4">
    <source>
        <dbReference type="SAM" id="MobiDB-lite"/>
    </source>
</evidence>
<dbReference type="InterPro" id="IPR026564">
    <property type="entry name" value="Transcrip_reg_TACO1-like_dom3"/>
</dbReference>
<keyword evidence="2" id="KW-0805">Transcription regulation</keyword>
<feature type="domain" description="TACO1/YebC-like N-terminal" evidence="6">
    <location>
        <begin position="5"/>
        <end position="74"/>
    </location>
</feature>
<dbReference type="AlphaFoldDB" id="A0A0G1KFK5"/>
<dbReference type="InterPro" id="IPR048300">
    <property type="entry name" value="TACO1_YebC-like_2nd/3rd_dom"/>
</dbReference>
<evidence type="ECO:0000256" key="3">
    <source>
        <dbReference type="ARBA" id="ARBA00023163"/>
    </source>
</evidence>
<dbReference type="FunFam" id="1.10.10.200:FF:000002">
    <property type="entry name" value="Probable transcriptional regulatory protein CLM62_37755"/>
    <property type="match status" value="1"/>
</dbReference>
<dbReference type="InterPro" id="IPR002876">
    <property type="entry name" value="Transcrip_reg_TACO1-like"/>
</dbReference>
<proteinExistence type="inferred from homology"/>
<dbReference type="InterPro" id="IPR049083">
    <property type="entry name" value="TACO1_YebC_N"/>
</dbReference>
<evidence type="ECO:0000259" key="6">
    <source>
        <dbReference type="Pfam" id="PF20772"/>
    </source>
</evidence>
<accession>A0A0G1KFK5</accession>
<evidence type="ECO:0000313" key="8">
    <source>
        <dbReference type="Proteomes" id="UP000034032"/>
    </source>
</evidence>
<dbReference type="GO" id="GO:0005737">
    <property type="term" value="C:cytoplasm"/>
    <property type="evidence" value="ECO:0007669"/>
    <property type="project" value="UniProtKB-ARBA"/>
</dbReference>